<sequence>MIRTSFLQDLLATIFERSVARPPSDDRRSLAEMCKALLSERGEASGTLIAAAILDRYQAASTQEKQGFFQLLEWAYDLDCESLIGAAETYRRNRDSNTLSELLRAAEPPRQELLRRLNRVAGATGRLVKMREDLLAMIGDEPSLRCVDLDFQHLFSSWFNRGFLVLRRIDWATPANILEKIIAYEAVHRISDWDDLRRRLEPPDRRCFAFFHPAMPDEPLIFVEVALTTEIAASVQQLLSRDHAAIREAEANTAVFYSISNCQRGLAGVSFGNFLIKQVATDLSQSLPNLKSFTTLSPVPGFARWLSSQVTEANGDVERVKSASRILEASSPDDLEQVRSETLKLAAEYLLHAKRSDGLPLDPVARFHLGNGARVERIHALADTSSKGLTEGRGVMVNYSYDLNSVEANHEAYIHHGEVIATRGVRALLGAALAQHRALGTQNA</sequence>
<accession>A0ABU4WSH2</accession>
<dbReference type="InterPro" id="IPR038351">
    <property type="entry name" value="MCD_N_sf"/>
</dbReference>
<feature type="domain" description="Malonyl-CoA decarboxylase C-terminal" evidence="1">
    <location>
        <begin position="162"/>
        <end position="402"/>
    </location>
</feature>
<dbReference type="Pfam" id="PF17408">
    <property type="entry name" value="MCD_N"/>
    <property type="match status" value="1"/>
</dbReference>
<dbReference type="Proteomes" id="UP001272097">
    <property type="component" value="Unassembled WGS sequence"/>
</dbReference>
<organism evidence="3 4">
    <name type="scientific">Mesorhizobium australafricanum</name>
    <dbReference type="NCBI Taxonomy" id="3072311"/>
    <lineage>
        <taxon>Bacteria</taxon>
        <taxon>Pseudomonadati</taxon>
        <taxon>Pseudomonadota</taxon>
        <taxon>Alphaproteobacteria</taxon>
        <taxon>Hyphomicrobiales</taxon>
        <taxon>Phyllobacteriaceae</taxon>
        <taxon>Mesorhizobium</taxon>
    </lineage>
</organism>
<comment type="caution">
    <text evidence="3">The sequence shown here is derived from an EMBL/GenBank/DDBJ whole genome shotgun (WGS) entry which is preliminary data.</text>
</comment>
<dbReference type="EMBL" id="JAVIIS010000005">
    <property type="protein sequence ID" value="MDX8439003.1"/>
    <property type="molecule type" value="Genomic_DNA"/>
</dbReference>
<feature type="domain" description="Malonyl-CoA decarboxylase N-terminal" evidence="2">
    <location>
        <begin position="78"/>
        <end position="159"/>
    </location>
</feature>
<evidence type="ECO:0000259" key="1">
    <source>
        <dbReference type="Pfam" id="PF05292"/>
    </source>
</evidence>
<dbReference type="Gene3D" id="1.20.140.90">
    <property type="entry name" value="Malonyl-CoA decarboxylase, oligemerization domain"/>
    <property type="match status" value="1"/>
</dbReference>
<dbReference type="PANTHER" id="PTHR28641:SF1">
    <property type="entry name" value="MALONYL-COA DECARBOXYLASE, MITOCHONDRIAL"/>
    <property type="match status" value="1"/>
</dbReference>
<name>A0ABU4WSH2_9HYPH</name>
<dbReference type="PANTHER" id="PTHR28641">
    <property type="match status" value="1"/>
</dbReference>
<protein>
    <submittedName>
        <fullName evidence="3">Malonyl-CoA decarboxylase</fullName>
    </submittedName>
</protein>
<proteinExistence type="predicted"/>
<dbReference type="InterPro" id="IPR038917">
    <property type="entry name" value="Malonyl_CoA_deC"/>
</dbReference>
<dbReference type="InterPro" id="IPR035372">
    <property type="entry name" value="MCD_N"/>
</dbReference>
<keyword evidence="4" id="KW-1185">Reference proteome</keyword>
<evidence type="ECO:0000313" key="3">
    <source>
        <dbReference type="EMBL" id="MDX8439003.1"/>
    </source>
</evidence>
<reference evidence="3 4" key="1">
    <citation type="submission" date="2023-08" db="EMBL/GenBank/DDBJ databases">
        <title>Implementing the SeqCode for naming new Mesorhizobium species isolated from Vachellia karroo root nodules.</title>
        <authorList>
            <person name="Van Lill M."/>
        </authorList>
    </citation>
    <scope>NUCLEOTIDE SEQUENCE [LARGE SCALE GENOMIC DNA]</scope>
    <source>
        <strain evidence="3 4">VK3E</strain>
    </source>
</reference>
<gene>
    <name evidence="3" type="ORF">RFM51_05315</name>
</gene>
<dbReference type="Gene3D" id="3.40.630.150">
    <property type="entry name" value="Malonyl-CoA decarboxylase, catalytic domain"/>
    <property type="match status" value="1"/>
</dbReference>
<dbReference type="RefSeq" id="WP_320212900.1">
    <property type="nucleotide sequence ID" value="NZ_JAVIIS010000005.1"/>
</dbReference>
<dbReference type="InterPro" id="IPR007956">
    <property type="entry name" value="Malonyl_CoA_deC_C"/>
</dbReference>
<evidence type="ECO:0000259" key="2">
    <source>
        <dbReference type="Pfam" id="PF17408"/>
    </source>
</evidence>
<dbReference type="Pfam" id="PF05292">
    <property type="entry name" value="MCD"/>
    <property type="match status" value="1"/>
</dbReference>
<evidence type="ECO:0000313" key="4">
    <source>
        <dbReference type="Proteomes" id="UP001272097"/>
    </source>
</evidence>
<dbReference type="InterPro" id="IPR042303">
    <property type="entry name" value="Malonyl_CoA_deC_C_sf"/>
</dbReference>